<evidence type="ECO:0000256" key="1">
    <source>
        <dbReference type="SAM" id="MobiDB-lite"/>
    </source>
</evidence>
<dbReference type="CDD" id="cd06257">
    <property type="entry name" value="DnaJ"/>
    <property type="match status" value="1"/>
</dbReference>
<feature type="region of interest" description="Disordered" evidence="1">
    <location>
        <begin position="14"/>
        <end position="35"/>
    </location>
</feature>
<dbReference type="InterPro" id="IPR036869">
    <property type="entry name" value="J_dom_sf"/>
</dbReference>
<dbReference type="Proteomes" id="UP000440578">
    <property type="component" value="Unassembled WGS sequence"/>
</dbReference>
<feature type="region of interest" description="Disordered" evidence="1">
    <location>
        <begin position="263"/>
        <end position="286"/>
    </location>
</feature>
<dbReference type="EMBL" id="VIIS01000561">
    <property type="protein sequence ID" value="KAF0307569.1"/>
    <property type="molecule type" value="Genomic_DNA"/>
</dbReference>
<dbReference type="InterPro" id="IPR042858">
    <property type="entry name" value="DNAJC8"/>
</dbReference>
<gene>
    <name evidence="3" type="primary">Dnajc8_0</name>
    <name evidence="3" type="ORF">FJT64_021120</name>
</gene>
<dbReference type="PROSITE" id="PS50076">
    <property type="entry name" value="DNAJ_2"/>
    <property type="match status" value="1"/>
</dbReference>
<organism evidence="3 4">
    <name type="scientific">Amphibalanus amphitrite</name>
    <name type="common">Striped barnacle</name>
    <name type="synonym">Balanus amphitrite</name>
    <dbReference type="NCBI Taxonomy" id="1232801"/>
    <lineage>
        <taxon>Eukaryota</taxon>
        <taxon>Metazoa</taxon>
        <taxon>Ecdysozoa</taxon>
        <taxon>Arthropoda</taxon>
        <taxon>Crustacea</taxon>
        <taxon>Multicrustacea</taxon>
        <taxon>Cirripedia</taxon>
        <taxon>Thoracica</taxon>
        <taxon>Thoracicalcarea</taxon>
        <taxon>Balanomorpha</taxon>
        <taxon>Balanoidea</taxon>
        <taxon>Balanidae</taxon>
        <taxon>Amphibalaninae</taxon>
        <taxon>Amphibalanus</taxon>
    </lineage>
</organism>
<dbReference type="Gene3D" id="1.10.287.110">
    <property type="entry name" value="DnaJ domain"/>
    <property type="match status" value="1"/>
</dbReference>
<name>A0A6A4WQJ0_AMPAM</name>
<sequence>MNIAPRNEAFRTRMGLRVDEPRAGGSGNSNDGNTARRAFRSPAEFAACTGVDQELIDRVGTVLQAVSCLRRLDIDALSAYCRRTAELYVERYMSTTLHKLLSHSAAVVESCHLPIGMMSEEAAEATHKRVRQYRLRHTRKDSRIHTMSDLLGYLLVKQIEKQDAVLTSAQQIERLLRPGATYRNLNPFEVLQIDPDLPVQDLKKKYKRMSILVHPDKNPDDRERAQTAFDIPTIVAALVLSRVRYCLPVYGNGSRKNLDKIQKQRHTAVTESPPAGLHTDGRKGKRVRSPGVMIMPLVGSLSEGLKKKVRMT</sequence>
<accession>A0A6A4WQJ0</accession>
<dbReference type="SUPFAM" id="SSF46565">
    <property type="entry name" value="Chaperone J-domain"/>
    <property type="match status" value="1"/>
</dbReference>
<evidence type="ECO:0000313" key="3">
    <source>
        <dbReference type="EMBL" id="KAF0307569.1"/>
    </source>
</evidence>
<reference evidence="3 4" key="1">
    <citation type="submission" date="2019-07" db="EMBL/GenBank/DDBJ databases">
        <title>Draft genome assembly of a fouling barnacle, Amphibalanus amphitrite (Darwin, 1854): The first reference genome for Thecostraca.</title>
        <authorList>
            <person name="Kim W."/>
        </authorList>
    </citation>
    <scope>NUCLEOTIDE SEQUENCE [LARGE SCALE GENOMIC DNA]</scope>
    <source>
        <strain evidence="3">SNU_AA5</strain>
        <tissue evidence="3">Soma without cirri and trophi</tissue>
    </source>
</reference>
<keyword evidence="4" id="KW-1185">Reference proteome</keyword>
<dbReference type="InterPro" id="IPR001623">
    <property type="entry name" value="DnaJ_domain"/>
</dbReference>
<dbReference type="SMART" id="SM00271">
    <property type="entry name" value="DnaJ"/>
    <property type="match status" value="1"/>
</dbReference>
<dbReference type="AlphaFoldDB" id="A0A6A4WQJ0"/>
<proteinExistence type="predicted"/>
<protein>
    <submittedName>
        <fullName evidence="3">DnaJ subfamily C member 8</fullName>
    </submittedName>
</protein>
<dbReference type="OrthoDB" id="7450257at2759"/>
<dbReference type="PANTHER" id="PTHR15606:SF4">
    <property type="entry name" value="DNAJ HOMOLOG SUBFAMILY C MEMBER 8"/>
    <property type="match status" value="1"/>
</dbReference>
<evidence type="ECO:0000313" key="4">
    <source>
        <dbReference type="Proteomes" id="UP000440578"/>
    </source>
</evidence>
<dbReference type="PRINTS" id="PR00625">
    <property type="entry name" value="JDOMAIN"/>
</dbReference>
<feature type="domain" description="J" evidence="2">
    <location>
        <begin position="186"/>
        <end position="262"/>
    </location>
</feature>
<dbReference type="Pfam" id="PF00226">
    <property type="entry name" value="DnaJ"/>
    <property type="match status" value="1"/>
</dbReference>
<evidence type="ECO:0000259" key="2">
    <source>
        <dbReference type="PROSITE" id="PS50076"/>
    </source>
</evidence>
<dbReference type="PANTHER" id="PTHR15606">
    <property type="entry name" value="DNAJ HOMOLOG SUBFAMILY C MEMBER 8/LIPOPOLYSACCHARIDE SPECIFIC RESPONSE-7-RELATED"/>
    <property type="match status" value="1"/>
</dbReference>
<dbReference type="GO" id="GO:0005634">
    <property type="term" value="C:nucleus"/>
    <property type="evidence" value="ECO:0007669"/>
    <property type="project" value="TreeGrafter"/>
</dbReference>
<comment type="caution">
    <text evidence="3">The sequence shown here is derived from an EMBL/GenBank/DDBJ whole genome shotgun (WGS) entry which is preliminary data.</text>
</comment>